<evidence type="ECO:0000256" key="2">
    <source>
        <dbReference type="ARBA" id="ARBA00022490"/>
    </source>
</evidence>
<dbReference type="GO" id="GO:0008017">
    <property type="term" value="F:microtubule binding"/>
    <property type="evidence" value="ECO:0007669"/>
    <property type="project" value="InterPro"/>
</dbReference>
<accession>A0A0K0FL86</accession>
<dbReference type="GO" id="GO:0003777">
    <property type="term" value="F:microtubule motor activity"/>
    <property type="evidence" value="ECO:0007669"/>
    <property type="project" value="InterPro"/>
</dbReference>
<dbReference type="FunFam" id="3.40.850.10:FF:000019">
    <property type="entry name" value="Kinesin-like protein KIN-5D"/>
    <property type="match status" value="1"/>
</dbReference>
<dbReference type="InterPro" id="IPR027640">
    <property type="entry name" value="Kinesin-like_fam"/>
</dbReference>
<evidence type="ECO:0000256" key="10">
    <source>
        <dbReference type="PROSITE-ProRule" id="PRU00283"/>
    </source>
</evidence>
<dbReference type="InterPro" id="IPR019821">
    <property type="entry name" value="Kinesin_motor_CS"/>
</dbReference>
<feature type="domain" description="Kinesin motor" evidence="13">
    <location>
        <begin position="19"/>
        <end position="356"/>
    </location>
</feature>
<dbReference type="PANTHER" id="PTHR47969">
    <property type="entry name" value="CHROMOSOME-ASSOCIATED KINESIN KIF4A-RELATED"/>
    <property type="match status" value="1"/>
</dbReference>
<evidence type="ECO:0000313" key="15">
    <source>
        <dbReference type="WBParaSite" id="SVE_0980100.1"/>
    </source>
</evidence>
<evidence type="ECO:0000256" key="4">
    <source>
        <dbReference type="ARBA" id="ARBA00022741"/>
    </source>
</evidence>
<dbReference type="GO" id="GO:0005875">
    <property type="term" value="C:microtubule associated complex"/>
    <property type="evidence" value="ECO:0007669"/>
    <property type="project" value="TreeGrafter"/>
</dbReference>
<evidence type="ECO:0000313" key="14">
    <source>
        <dbReference type="Proteomes" id="UP000035680"/>
    </source>
</evidence>
<evidence type="ECO:0000256" key="5">
    <source>
        <dbReference type="ARBA" id="ARBA00022840"/>
    </source>
</evidence>
<reference evidence="14" key="1">
    <citation type="submission" date="2014-07" db="EMBL/GenBank/DDBJ databases">
        <authorList>
            <person name="Martin A.A"/>
            <person name="De Silva N."/>
        </authorList>
    </citation>
    <scope>NUCLEOTIDE SEQUENCE</scope>
</reference>
<keyword evidence="7 10" id="KW-0505">Motor protein</keyword>
<dbReference type="WBParaSite" id="SVE_0980100.1">
    <property type="protein sequence ID" value="SVE_0980100.1"/>
    <property type="gene ID" value="SVE_0980100"/>
</dbReference>
<evidence type="ECO:0000256" key="12">
    <source>
        <dbReference type="SAM" id="Coils"/>
    </source>
</evidence>
<dbReference type="SUPFAM" id="SSF52540">
    <property type="entry name" value="P-loop containing nucleoside triphosphate hydrolases"/>
    <property type="match status" value="1"/>
</dbReference>
<evidence type="ECO:0000256" key="3">
    <source>
        <dbReference type="ARBA" id="ARBA00022701"/>
    </source>
</evidence>
<name>A0A0K0FL86_STRVS</name>
<proteinExistence type="inferred from homology"/>
<keyword evidence="4 10" id="KW-0547">Nucleotide-binding</keyword>
<comment type="subcellular location">
    <subcellularLocation>
        <location evidence="1">Cytoplasm</location>
        <location evidence="1">Cytoskeleton</location>
    </subcellularLocation>
</comment>
<feature type="coiled-coil region" evidence="12">
    <location>
        <begin position="463"/>
        <end position="490"/>
    </location>
</feature>
<evidence type="ECO:0000256" key="7">
    <source>
        <dbReference type="ARBA" id="ARBA00023175"/>
    </source>
</evidence>
<evidence type="ECO:0000259" key="13">
    <source>
        <dbReference type="PROSITE" id="PS50067"/>
    </source>
</evidence>
<dbReference type="Proteomes" id="UP000035680">
    <property type="component" value="Unassembled WGS sequence"/>
</dbReference>
<dbReference type="Gene3D" id="3.40.850.10">
    <property type="entry name" value="Kinesin motor domain"/>
    <property type="match status" value="1"/>
</dbReference>
<feature type="binding site" evidence="10">
    <location>
        <begin position="101"/>
        <end position="108"/>
    </location>
    <ligand>
        <name>ATP</name>
        <dbReference type="ChEBI" id="CHEBI:30616"/>
    </ligand>
</feature>
<evidence type="ECO:0000256" key="1">
    <source>
        <dbReference type="ARBA" id="ARBA00004245"/>
    </source>
</evidence>
<evidence type="ECO:0000256" key="8">
    <source>
        <dbReference type="ARBA" id="ARBA00023212"/>
    </source>
</evidence>
<dbReference type="PANTHER" id="PTHR47969:SF15">
    <property type="entry name" value="CHROMOSOME-ASSOCIATED KINESIN KIF4A-RELATED"/>
    <property type="match status" value="1"/>
</dbReference>
<dbReference type="GO" id="GO:0007052">
    <property type="term" value="P:mitotic spindle organization"/>
    <property type="evidence" value="ECO:0007669"/>
    <property type="project" value="TreeGrafter"/>
</dbReference>
<keyword evidence="6 12" id="KW-0175">Coiled coil</keyword>
<keyword evidence="5 10" id="KW-0067">ATP-binding</keyword>
<keyword evidence="3 11" id="KW-0493">Microtubule</keyword>
<dbReference type="SMART" id="SM00129">
    <property type="entry name" value="KISc"/>
    <property type="match status" value="1"/>
</dbReference>
<evidence type="ECO:0000256" key="6">
    <source>
        <dbReference type="ARBA" id="ARBA00023054"/>
    </source>
</evidence>
<keyword evidence="2" id="KW-0963">Cytoplasm</keyword>
<protein>
    <recommendedName>
        <fullName evidence="11">Kinesin-like protein</fullName>
    </recommendedName>
</protein>
<dbReference type="InterPro" id="IPR036961">
    <property type="entry name" value="Kinesin_motor_dom_sf"/>
</dbReference>
<keyword evidence="8" id="KW-0206">Cytoskeleton</keyword>
<reference evidence="15" key="2">
    <citation type="submission" date="2015-08" db="UniProtKB">
        <authorList>
            <consortium name="WormBaseParasite"/>
        </authorList>
    </citation>
    <scope>IDENTIFICATION</scope>
</reference>
<dbReference type="PROSITE" id="PS00411">
    <property type="entry name" value="KINESIN_MOTOR_1"/>
    <property type="match status" value="1"/>
</dbReference>
<dbReference type="AlphaFoldDB" id="A0A0K0FL86"/>
<dbReference type="Pfam" id="PF00225">
    <property type="entry name" value="Kinesin"/>
    <property type="match status" value="1"/>
</dbReference>
<sequence>MSSSLDTSSISYGKGGKSCIKVGIRIRPRNLKEVDENDPQVLCNVEPSTIILTDEERERIYSGYDFVFDECVTQCQLYKEMVAEYIPQLLFGYNCTIFAYGQTGTGKTFTMEGNYGDLNNDDSFKWDSNNYVGVTSRAMQHIFTVLNNSQCIRKKVTVMYIELYNEEVYDLLGNDITKKLKIFDDNQNVGSVYIKDVKECEVNNMHDISKILQHGASMRQTATTSMNQRSSRSHAIFTAAIEWDEITSEEAITRKGKINLVDLAGSENIGKSGATKGSAREAGNINTSLLALGQVINALTEKNSHIPYRSSKLTRILKDSLGGSALTCLIGAVSPTLSNKGETISTLEYGLKAMNVENNIRANVRARRDKYFPAYSILNDYLQSINGYILNYSLGTHRNKLLSIVDKDLFSKIDNFILKRDAISEEAHKWLADDRDLLCNFGKKVDSQKKLVKEGKSSVICLKSKIKLLKDEVNEKLRKLKKLEEKFNNSIKISQSYHNELSYKTHIFEKKILQAKEFLQKQQNFLEEHLTNIHQSLAMCETMNEEIIFKTSAELKKIEIECKFIFNDLTKENDDVVNNATETAMNILSSVKKENELISKVEDSQDELNKLFNIKRDKFNEIILLKFNELEELENLNVYNISSCDERLNACNRIDEDIELINKYTEEIRSYIRSPEKSKSVKLLEKYIVKLDKK</sequence>
<dbReference type="STRING" id="75913.A0A0K0FL86"/>
<keyword evidence="14" id="KW-1185">Reference proteome</keyword>
<dbReference type="PRINTS" id="PR00380">
    <property type="entry name" value="KINESINHEAVY"/>
</dbReference>
<dbReference type="GO" id="GO:0005874">
    <property type="term" value="C:microtubule"/>
    <property type="evidence" value="ECO:0007669"/>
    <property type="project" value="UniProtKB-KW"/>
</dbReference>
<dbReference type="InterPro" id="IPR027417">
    <property type="entry name" value="P-loop_NTPase"/>
</dbReference>
<comment type="similarity">
    <text evidence="9">Belongs to the TRAFAC class myosin-kinesin ATPase superfamily. Kinesin family. KIN-5/BimC subfamily.</text>
</comment>
<dbReference type="GO" id="GO:0007018">
    <property type="term" value="P:microtubule-based movement"/>
    <property type="evidence" value="ECO:0007669"/>
    <property type="project" value="InterPro"/>
</dbReference>
<dbReference type="GO" id="GO:0051231">
    <property type="term" value="P:spindle elongation"/>
    <property type="evidence" value="ECO:0007669"/>
    <property type="project" value="TreeGrafter"/>
</dbReference>
<dbReference type="GO" id="GO:0005524">
    <property type="term" value="F:ATP binding"/>
    <property type="evidence" value="ECO:0007669"/>
    <property type="project" value="UniProtKB-UniRule"/>
</dbReference>
<evidence type="ECO:0000256" key="9">
    <source>
        <dbReference type="ARBA" id="ARBA00034704"/>
    </source>
</evidence>
<dbReference type="PROSITE" id="PS50067">
    <property type="entry name" value="KINESIN_MOTOR_2"/>
    <property type="match status" value="1"/>
</dbReference>
<evidence type="ECO:0000256" key="11">
    <source>
        <dbReference type="RuleBase" id="RU000394"/>
    </source>
</evidence>
<dbReference type="InterPro" id="IPR001752">
    <property type="entry name" value="Kinesin_motor_dom"/>
</dbReference>
<organism evidence="14 15">
    <name type="scientific">Strongyloides venezuelensis</name>
    <name type="common">Threadworm</name>
    <dbReference type="NCBI Taxonomy" id="75913"/>
    <lineage>
        <taxon>Eukaryota</taxon>
        <taxon>Metazoa</taxon>
        <taxon>Ecdysozoa</taxon>
        <taxon>Nematoda</taxon>
        <taxon>Chromadorea</taxon>
        <taxon>Rhabditida</taxon>
        <taxon>Tylenchina</taxon>
        <taxon>Panagrolaimomorpha</taxon>
        <taxon>Strongyloidoidea</taxon>
        <taxon>Strongyloididae</taxon>
        <taxon>Strongyloides</taxon>
    </lineage>
</organism>